<evidence type="ECO:0000313" key="2">
    <source>
        <dbReference type="EMBL" id="CAF3642950.1"/>
    </source>
</evidence>
<reference evidence="4" key="1">
    <citation type="submission" date="2021-02" db="EMBL/GenBank/DDBJ databases">
        <authorList>
            <person name="Nowell W R."/>
        </authorList>
    </citation>
    <scope>NUCLEOTIDE SEQUENCE</scope>
</reference>
<comment type="caution">
    <text evidence="4">The sequence shown here is derived from an EMBL/GenBank/DDBJ whole genome shotgun (WGS) entry which is preliminary data.</text>
</comment>
<dbReference type="GO" id="GO:0003676">
    <property type="term" value="F:nucleic acid binding"/>
    <property type="evidence" value="ECO:0007669"/>
    <property type="project" value="InterPro"/>
</dbReference>
<dbReference type="OrthoDB" id="9981685at2759"/>
<evidence type="ECO:0000313" key="4">
    <source>
        <dbReference type="EMBL" id="CAF4456469.1"/>
    </source>
</evidence>
<dbReference type="EMBL" id="CAJOBR010002275">
    <property type="protein sequence ID" value="CAF4669825.1"/>
    <property type="molecule type" value="Genomic_DNA"/>
</dbReference>
<dbReference type="EMBL" id="CAJNYT010004195">
    <property type="protein sequence ID" value="CAF3642950.1"/>
    <property type="molecule type" value="Genomic_DNA"/>
</dbReference>
<proteinExistence type="predicted"/>
<dbReference type="EMBL" id="CAJOBQ010002599">
    <property type="protein sequence ID" value="CAF4569093.1"/>
    <property type="molecule type" value="Genomic_DNA"/>
</dbReference>
<keyword evidence="8" id="KW-1185">Reference proteome</keyword>
<dbReference type="Proteomes" id="UP000663825">
    <property type="component" value="Unassembled WGS sequence"/>
</dbReference>
<dbReference type="Proteomes" id="UP000663862">
    <property type="component" value="Unassembled WGS sequence"/>
</dbReference>
<gene>
    <name evidence="2" type="ORF">GRG538_LOCUS24774</name>
    <name evidence="4" type="ORF">HFQ381_LOCUS24299</name>
    <name evidence="6" type="ORF">QYT958_LOCUS15988</name>
    <name evidence="1" type="ORF">TIS948_LOCUS7133</name>
    <name evidence="5" type="ORF">TSG867_LOCUS25834</name>
    <name evidence="3" type="ORF">UJA718_LOCUS18098</name>
</gene>
<dbReference type="EMBL" id="CAJOBP010003021">
    <property type="protein sequence ID" value="CAF4386170.1"/>
    <property type="molecule type" value="Genomic_DNA"/>
</dbReference>
<evidence type="ECO:0000313" key="8">
    <source>
        <dbReference type="Proteomes" id="UP000663873"/>
    </source>
</evidence>
<dbReference type="Proteomes" id="UP000663851">
    <property type="component" value="Unassembled WGS sequence"/>
</dbReference>
<dbReference type="PANTHER" id="PTHR46068:SF1">
    <property type="entry name" value="TRANSPOSASE IS30-LIKE HTH DOMAIN-CONTAINING PROTEIN"/>
    <property type="match status" value="1"/>
</dbReference>
<name>A0A820SHV9_9BILA</name>
<dbReference type="PANTHER" id="PTHR46068">
    <property type="entry name" value="PROTEIN CBG27172"/>
    <property type="match status" value="1"/>
</dbReference>
<accession>A0A820SHV9</accession>
<evidence type="ECO:0000313" key="6">
    <source>
        <dbReference type="EMBL" id="CAF4669825.1"/>
    </source>
</evidence>
<dbReference type="EMBL" id="CAJNXB010000856">
    <property type="protein sequence ID" value="CAF3104635.1"/>
    <property type="molecule type" value="Genomic_DNA"/>
</dbReference>
<dbReference type="Proteomes" id="UP000663848">
    <property type="component" value="Unassembled WGS sequence"/>
</dbReference>
<dbReference type="EMBL" id="CAJOBO010002541">
    <property type="protein sequence ID" value="CAF4456469.1"/>
    <property type="molecule type" value="Genomic_DNA"/>
</dbReference>
<dbReference type="InterPro" id="IPR036397">
    <property type="entry name" value="RNaseH_sf"/>
</dbReference>
<evidence type="ECO:0008006" key="9">
    <source>
        <dbReference type="Google" id="ProtNLM"/>
    </source>
</evidence>
<organism evidence="4 7">
    <name type="scientific">Rotaria socialis</name>
    <dbReference type="NCBI Taxonomy" id="392032"/>
    <lineage>
        <taxon>Eukaryota</taxon>
        <taxon>Metazoa</taxon>
        <taxon>Spiralia</taxon>
        <taxon>Gnathifera</taxon>
        <taxon>Rotifera</taxon>
        <taxon>Eurotatoria</taxon>
        <taxon>Bdelloidea</taxon>
        <taxon>Philodinida</taxon>
        <taxon>Philodinidae</taxon>
        <taxon>Rotaria</taxon>
    </lineage>
</organism>
<evidence type="ECO:0000313" key="5">
    <source>
        <dbReference type="EMBL" id="CAF4569093.1"/>
    </source>
</evidence>
<evidence type="ECO:0000313" key="1">
    <source>
        <dbReference type="EMBL" id="CAF3104635.1"/>
    </source>
</evidence>
<dbReference type="Proteomes" id="UP000663872">
    <property type="component" value="Unassembled WGS sequence"/>
</dbReference>
<protein>
    <recommendedName>
        <fullName evidence="9">Transposase</fullName>
    </recommendedName>
</protein>
<sequence>MIRENGSIKLSTSPGRARTIRTKEPIKKVKNHLNRKGKVTSRKLAAVLNISRTSVHRRLKDDLLLQSYKKIVEPLLTDEHKEKRKTFSIWVRTRFRKEDTIKILFSDEKLFDIDGIYNSQNDRIWAVRRAEADKMDGVKQNRKFPQKVMVWLAVFSKGVLAIVIFDEGTIDHDRYIREVLPVALKYRNDILGTDWSFQQDSAKPNIHHLTLQWCSDNFSSFIDKDHWPTNSPDLNPLDYLI</sequence>
<evidence type="ECO:0000313" key="3">
    <source>
        <dbReference type="EMBL" id="CAF4386170.1"/>
    </source>
</evidence>
<evidence type="ECO:0000313" key="7">
    <source>
        <dbReference type="Proteomes" id="UP000663851"/>
    </source>
</evidence>
<dbReference type="Proteomes" id="UP000663873">
    <property type="component" value="Unassembled WGS sequence"/>
</dbReference>
<dbReference type="AlphaFoldDB" id="A0A820SHV9"/>
<dbReference type="Gene3D" id="3.30.420.10">
    <property type="entry name" value="Ribonuclease H-like superfamily/Ribonuclease H"/>
    <property type="match status" value="1"/>
</dbReference>